<feature type="transmembrane region" description="Helical" evidence="1">
    <location>
        <begin position="101"/>
        <end position="123"/>
    </location>
</feature>
<feature type="transmembrane region" description="Helical" evidence="1">
    <location>
        <begin position="172"/>
        <end position="193"/>
    </location>
</feature>
<name>A0ABN3VF05_9PSEU</name>
<dbReference type="EMBL" id="BAAAUX010000012">
    <property type="protein sequence ID" value="GAA2790244.1"/>
    <property type="molecule type" value="Genomic_DNA"/>
</dbReference>
<feature type="transmembrane region" description="Helical" evidence="1">
    <location>
        <begin position="55"/>
        <end position="80"/>
    </location>
</feature>
<dbReference type="RefSeq" id="WP_344679886.1">
    <property type="nucleotide sequence ID" value="NZ_BAAAUX010000012.1"/>
</dbReference>
<sequence length="282" mass="29562">MGALIKAEFRKIFTVNLWWALLVPVAVMSFGAGWLGSGFGTISQLEKELGQPLPLGLLTVSLSTNYSTAFAAVFGGLAVAGEHRTRSITTTYLTANPRGSVLAAKFVAYTGMGVLYGLVNLLFSSLGGLVGAGFDGFGDPGDWFAVGAAGLLAMVLWTLLGVGFGALVSSPIAVIVSLLVYKFVFEFIVTTFMTGSDAPWITAYLPGSAGNGIVGNLAVPVFISAVAGTNEPDIPREAFEVLHYVFGGTYAHPWWASALTFLGYAAVFCAAGWYVSGKRDIT</sequence>
<keyword evidence="1" id="KW-0812">Transmembrane</keyword>
<evidence type="ECO:0000256" key="1">
    <source>
        <dbReference type="SAM" id="Phobius"/>
    </source>
</evidence>
<feature type="transmembrane region" description="Helical" evidence="1">
    <location>
        <begin position="143"/>
        <end position="165"/>
    </location>
</feature>
<protein>
    <submittedName>
        <fullName evidence="2">ABC transporter permease subunit</fullName>
    </submittedName>
</protein>
<keyword evidence="1" id="KW-0472">Membrane</keyword>
<proteinExistence type="predicted"/>
<keyword evidence="3" id="KW-1185">Reference proteome</keyword>
<evidence type="ECO:0000313" key="2">
    <source>
        <dbReference type="EMBL" id="GAA2790244.1"/>
    </source>
</evidence>
<keyword evidence="1" id="KW-1133">Transmembrane helix</keyword>
<organism evidence="2 3">
    <name type="scientific">Saccharopolyspora taberi</name>
    <dbReference type="NCBI Taxonomy" id="60895"/>
    <lineage>
        <taxon>Bacteria</taxon>
        <taxon>Bacillati</taxon>
        <taxon>Actinomycetota</taxon>
        <taxon>Actinomycetes</taxon>
        <taxon>Pseudonocardiales</taxon>
        <taxon>Pseudonocardiaceae</taxon>
        <taxon>Saccharopolyspora</taxon>
    </lineage>
</organism>
<comment type="caution">
    <text evidence="2">The sequence shown here is derived from an EMBL/GenBank/DDBJ whole genome shotgun (WGS) entry which is preliminary data.</text>
</comment>
<evidence type="ECO:0000313" key="3">
    <source>
        <dbReference type="Proteomes" id="UP001500979"/>
    </source>
</evidence>
<accession>A0ABN3VF05</accession>
<feature type="transmembrane region" description="Helical" evidence="1">
    <location>
        <begin position="12"/>
        <end position="35"/>
    </location>
</feature>
<dbReference type="Proteomes" id="UP001500979">
    <property type="component" value="Unassembled WGS sequence"/>
</dbReference>
<feature type="transmembrane region" description="Helical" evidence="1">
    <location>
        <begin position="254"/>
        <end position="275"/>
    </location>
</feature>
<gene>
    <name evidence="2" type="ORF">GCM10010470_26160</name>
</gene>
<reference evidence="2 3" key="1">
    <citation type="journal article" date="2019" name="Int. J. Syst. Evol. Microbiol.">
        <title>The Global Catalogue of Microorganisms (GCM) 10K type strain sequencing project: providing services to taxonomists for standard genome sequencing and annotation.</title>
        <authorList>
            <consortium name="The Broad Institute Genomics Platform"/>
            <consortium name="The Broad Institute Genome Sequencing Center for Infectious Disease"/>
            <person name="Wu L."/>
            <person name="Ma J."/>
        </authorList>
    </citation>
    <scope>NUCLEOTIDE SEQUENCE [LARGE SCALE GENOMIC DNA]</scope>
    <source>
        <strain evidence="2 3">JCM 9383</strain>
    </source>
</reference>